<dbReference type="Gene3D" id="1.10.8.60">
    <property type="match status" value="1"/>
</dbReference>
<dbReference type="GO" id="GO:0005524">
    <property type="term" value="F:ATP binding"/>
    <property type="evidence" value="ECO:0007669"/>
    <property type="project" value="UniProtKB-KW"/>
</dbReference>
<dbReference type="PANTHER" id="PTHR11638">
    <property type="entry name" value="ATP-DEPENDENT CLP PROTEASE"/>
    <property type="match status" value="1"/>
</dbReference>
<protein>
    <submittedName>
        <fullName evidence="8">Type VI secretion system ATPase TssH</fullName>
    </submittedName>
</protein>
<dbReference type="PANTHER" id="PTHR11638:SF184">
    <property type="entry name" value="ATPASE WITH CHAPERONE ACTIVITY"/>
    <property type="match status" value="1"/>
</dbReference>
<dbReference type="InterPro" id="IPR017729">
    <property type="entry name" value="ATPase_T6SS_ClpV1"/>
</dbReference>
<dbReference type="AlphaFoldDB" id="A0A963YQ09"/>
<comment type="similarity">
    <text evidence="1">Belongs to the ClpA/ClpB family.</text>
</comment>
<keyword evidence="2 6" id="KW-0677">Repeat</keyword>
<dbReference type="PROSITE" id="PS51903">
    <property type="entry name" value="CLP_R"/>
    <property type="match status" value="1"/>
</dbReference>
<dbReference type="Gene3D" id="3.40.50.300">
    <property type="entry name" value="P-loop containing nucleotide triphosphate hydrolases"/>
    <property type="match status" value="3"/>
</dbReference>
<dbReference type="InterPro" id="IPR019489">
    <property type="entry name" value="Clp_ATPase_C"/>
</dbReference>
<dbReference type="Pfam" id="PF10431">
    <property type="entry name" value="ClpB_D2-small"/>
    <property type="match status" value="1"/>
</dbReference>
<dbReference type="SUPFAM" id="SSF81923">
    <property type="entry name" value="Double Clp-N motif"/>
    <property type="match status" value="1"/>
</dbReference>
<dbReference type="CDD" id="cd19499">
    <property type="entry name" value="RecA-like_ClpB_Hsp104-like"/>
    <property type="match status" value="1"/>
</dbReference>
<reference evidence="8" key="2">
    <citation type="submission" date="2021-01" db="EMBL/GenBank/DDBJ databases">
        <authorList>
            <person name="Mieszkin S."/>
            <person name="Pouder E."/>
            <person name="Alain K."/>
        </authorList>
    </citation>
    <scope>NUCLEOTIDE SEQUENCE</scope>
    <source>
        <strain evidence="8">HW T2.11</strain>
    </source>
</reference>
<evidence type="ECO:0000256" key="5">
    <source>
        <dbReference type="ARBA" id="ARBA00023186"/>
    </source>
</evidence>
<dbReference type="Pfam" id="PF02861">
    <property type="entry name" value="Clp_N"/>
    <property type="match status" value="1"/>
</dbReference>
<gene>
    <name evidence="8" type="primary">tssH</name>
    <name evidence="8" type="ORF">ASILVAE211_05340</name>
</gene>
<feature type="domain" description="Clp R" evidence="7">
    <location>
        <begin position="10"/>
        <end position="149"/>
    </location>
</feature>
<dbReference type="InterPro" id="IPR004176">
    <property type="entry name" value="Clp_R_N"/>
</dbReference>
<evidence type="ECO:0000313" key="9">
    <source>
        <dbReference type="Proteomes" id="UP000708298"/>
    </source>
</evidence>
<sequence>MASFDLKSLIGKLSPHGRRALEAAAGLTLSRSNYNVEVEHWLLKLIDDVDTDIPLLMKHFAVDSGRLETQLLKSLDSLRTGNARAPALSPDLITLMQQGWLFASLEKGASQIRSGHLFWALLSDAVLSRRVRENLPALEQIGPEAVTRDFAAALALSTENPVDMGSDASRPASAAAPTSSGSLGQFTINLTARARAGKIDPILGRDPEIRQMIDILTRRRQNNPILTGEAGVGKTAVVEGFAVRLATGDVPPLLRGVELLTLDLGLLQAGAGVKGEFENRLKSVIEEVNASPKPIILFIDEAHTLIGAGGTAGQGDAANLIKPALARGELRTIAATTWAEYKKYFEKDPALARRFQVIKVEEPTEPVAISMIRNMVAVLEAHHKVRIFDEAVEAAVRLSARYIPSRQLPDKAVSLLDTSCARVAMSQSTIPPSIEDLQRRIGLIDTELAMLARETSMGDDHQTRIDGLNSERMETDTALGALSARWEDEKTLVAKLGELRSAIEAPAEDGAAEIVSTEALRTQLQETSRALAALQGEHPLVFPIVDLQAVAAIVENWTGIPAGRMRSDEIATILRLEEALGKRIIGQSHALAAVSEAIRTSRAQLTDPRKPIGVFLMVGTSGVGKTETALALADLLYGGDQNVTTINMTEFKEEHKVSLLMGSPPGYVGYGEGGILTEAVRRRPYSVILLDEMEKAHPGVQDVFFQVFDKGNMKDGEGRDIDFKNTVIIMTSNAGTDVITRAFADPERLPDAATLAEALQPDLTKYFKPAFLGRVTLVPYFPLSQDDLGKIIALQLGRVRKRVADAYGASFDYAPGVVEVIASRCTEASSGARNIEKILSRTVLPELSAEVLARLAAGEAITAVTLGLGEDGLFTYTLR</sequence>
<dbReference type="EMBL" id="JAESVB010000002">
    <property type="protein sequence ID" value="MCB8874602.1"/>
    <property type="molecule type" value="Genomic_DNA"/>
</dbReference>
<accession>A0A963YQ09</accession>
<dbReference type="InterPro" id="IPR050130">
    <property type="entry name" value="ClpA_ClpB"/>
</dbReference>
<dbReference type="SMART" id="SM01086">
    <property type="entry name" value="ClpB_D2-small"/>
    <property type="match status" value="1"/>
</dbReference>
<evidence type="ECO:0000256" key="2">
    <source>
        <dbReference type="ARBA" id="ARBA00022737"/>
    </source>
</evidence>
<dbReference type="PRINTS" id="PR00300">
    <property type="entry name" value="CLPPROTEASEA"/>
</dbReference>
<dbReference type="Proteomes" id="UP000708298">
    <property type="component" value="Unassembled WGS sequence"/>
</dbReference>
<evidence type="ECO:0000256" key="1">
    <source>
        <dbReference type="ARBA" id="ARBA00008675"/>
    </source>
</evidence>
<dbReference type="Gene3D" id="1.10.1780.10">
    <property type="entry name" value="Clp, N-terminal domain"/>
    <property type="match status" value="1"/>
</dbReference>
<keyword evidence="4" id="KW-0067">ATP-binding</keyword>
<evidence type="ECO:0000256" key="4">
    <source>
        <dbReference type="ARBA" id="ARBA00022840"/>
    </source>
</evidence>
<dbReference type="FunFam" id="3.40.50.300:FF:000025">
    <property type="entry name" value="ATP-dependent Clp protease subunit"/>
    <property type="match status" value="1"/>
</dbReference>
<evidence type="ECO:0000256" key="6">
    <source>
        <dbReference type="PROSITE-ProRule" id="PRU01251"/>
    </source>
</evidence>
<evidence type="ECO:0000313" key="8">
    <source>
        <dbReference type="EMBL" id="MCB8874602.1"/>
    </source>
</evidence>
<keyword evidence="5" id="KW-0143">Chaperone</keyword>
<dbReference type="GO" id="GO:0016887">
    <property type="term" value="F:ATP hydrolysis activity"/>
    <property type="evidence" value="ECO:0007669"/>
    <property type="project" value="InterPro"/>
</dbReference>
<dbReference type="InterPro" id="IPR036628">
    <property type="entry name" value="Clp_N_dom_sf"/>
</dbReference>
<dbReference type="SUPFAM" id="SSF52540">
    <property type="entry name" value="P-loop containing nucleoside triphosphate hydrolases"/>
    <property type="match status" value="2"/>
</dbReference>
<dbReference type="CDD" id="cd00009">
    <property type="entry name" value="AAA"/>
    <property type="match status" value="1"/>
</dbReference>
<proteinExistence type="inferred from homology"/>
<keyword evidence="9" id="KW-1185">Reference proteome</keyword>
<dbReference type="SMART" id="SM00382">
    <property type="entry name" value="AAA"/>
    <property type="match status" value="2"/>
</dbReference>
<dbReference type="RefSeq" id="WP_227320269.1">
    <property type="nucleotide sequence ID" value="NZ_JAESVB010000002.1"/>
</dbReference>
<dbReference type="InterPro" id="IPR003959">
    <property type="entry name" value="ATPase_AAA_core"/>
</dbReference>
<evidence type="ECO:0000259" key="7">
    <source>
        <dbReference type="PROSITE" id="PS51903"/>
    </source>
</evidence>
<reference evidence="8" key="1">
    <citation type="journal article" date="2021" name="Microorganisms">
        <title>Acidisoma silvae sp. nov. and Acidisomacellulosilytica sp. nov., Two Acidophilic Bacteria Isolated from Decaying Wood, Hydrolyzing Cellulose and Producing Poly-3-hydroxybutyrate.</title>
        <authorList>
            <person name="Mieszkin S."/>
            <person name="Pouder E."/>
            <person name="Uroz S."/>
            <person name="Simon-Colin C."/>
            <person name="Alain K."/>
        </authorList>
    </citation>
    <scope>NUCLEOTIDE SEQUENCE</scope>
    <source>
        <strain evidence="8">HW T2.11</strain>
    </source>
</reference>
<organism evidence="8 9">
    <name type="scientific">Acidisoma silvae</name>
    <dbReference type="NCBI Taxonomy" id="2802396"/>
    <lineage>
        <taxon>Bacteria</taxon>
        <taxon>Pseudomonadati</taxon>
        <taxon>Pseudomonadota</taxon>
        <taxon>Alphaproteobacteria</taxon>
        <taxon>Acetobacterales</taxon>
        <taxon>Acidocellaceae</taxon>
        <taxon>Acidisoma</taxon>
    </lineage>
</organism>
<dbReference type="InterPro" id="IPR041546">
    <property type="entry name" value="ClpA/ClpB_AAA_lid"/>
</dbReference>
<dbReference type="InterPro" id="IPR001270">
    <property type="entry name" value="ClpA/B"/>
</dbReference>
<evidence type="ECO:0000256" key="3">
    <source>
        <dbReference type="ARBA" id="ARBA00022741"/>
    </source>
</evidence>
<dbReference type="InterPro" id="IPR027417">
    <property type="entry name" value="P-loop_NTPase"/>
</dbReference>
<keyword evidence="3" id="KW-0547">Nucleotide-binding</keyword>
<dbReference type="GO" id="GO:0034605">
    <property type="term" value="P:cellular response to heat"/>
    <property type="evidence" value="ECO:0007669"/>
    <property type="project" value="TreeGrafter"/>
</dbReference>
<dbReference type="InterPro" id="IPR018368">
    <property type="entry name" value="ClpA/B_CS1"/>
</dbReference>
<dbReference type="NCBIfam" id="TIGR03345">
    <property type="entry name" value="VI_ClpV1"/>
    <property type="match status" value="1"/>
</dbReference>
<name>A0A963YQ09_9PROT</name>
<dbReference type="InterPro" id="IPR003593">
    <property type="entry name" value="AAA+_ATPase"/>
</dbReference>
<dbReference type="Pfam" id="PF00004">
    <property type="entry name" value="AAA"/>
    <property type="match status" value="1"/>
</dbReference>
<comment type="caution">
    <text evidence="8">The sequence shown here is derived from an EMBL/GenBank/DDBJ whole genome shotgun (WGS) entry which is preliminary data.</text>
</comment>
<dbReference type="Pfam" id="PF07724">
    <property type="entry name" value="AAA_2"/>
    <property type="match status" value="1"/>
</dbReference>
<dbReference type="GO" id="GO:0005737">
    <property type="term" value="C:cytoplasm"/>
    <property type="evidence" value="ECO:0007669"/>
    <property type="project" value="TreeGrafter"/>
</dbReference>
<dbReference type="PROSITE" id="PS00870">
    <property type="entry name" value="CLPAB_1"/>
    <property type="match status" value="1"/>
</dbReference>
<dbReference type="Pfam" id="PF17871">
    <property type="entry name" value="AAA_lid_9"/>
    <property type="match status" value="1"/>
</dbReference>